<keyword evidence="4" id="KW-0274">FAD</keyword>
<comment type="cofactor">
    <cofactor evidence="1">
        <name>FAD</name>
        <dbReference type="ChEBI" id="CHEBI:57692"/>
    </cofactor>
</comment>
<comment type="similarity">
    <text evidence="2">Belongs to the GMC oxidoreductase family.</text>
</comment>
<dbReference type="RefSeq" id="WP_099383928.1">
    <property type="nucleotide sequence ID" value="NZ_PEBD01000010.1"/>
</dbReference>
<comment type="caution">
    <text evidence="7">The sequence shown here is derived from an EMBL/GenBank/DDBJ whole genome shotgun (WGS) entry which is preliminary data.</text>
</comment>
<accession>A0A2G3PIB7</accession>
<gene>
    <name evidence="7" type="ORF">CSW57_17565</name>
</gene>
<evidence type="ECO:0000256" key="3">
    <source>
        <dbReference type="ARBA" id="ARBA00022630"/>
    </source>
</evidence>
<reference evidence="7 8" key="1">
    <citation type="submission" date="2017-10" db="EMBL/GenBank/DDBJ databases">
        <title>The draft genome sequence of Williamsia sp. BULT 1.1 isolated from the semi-arid grassland soils from South Africa.</title>
        <authorList>
            <person name="Kabwe M.H."/>
            <person name="Govender N."/>
            <person name="Mutseka Lunga P."/>
            <person name="Vikram S."/>
            <person name="Makhalanyane T.P."/>
        </authorList>
    </citation>
    <scope>NUCLEOTIDE SEQUENCE [LARGE SCALE GENOMIC DNA]</scope>
    <source>
        <strain evidence="7 8">BULT 1.1</strain>
    </source>
</reference>
<evidence type="ECO:0000259" key="5">
    <source>
        <dbReference type="Pfam" id="PF00732"/>
    </source>
</evidence>
<name>A0A2G3PIB7_WILMA</name>
<dbReference type="GO" id="GO:0050660">
    <property type="term" value="F:flavin adenine dinucleotide binding"/>
    <property type="evidence" value="ECO:0007669"/>
    <property type="project" value="InterPro"/>
</dbReference>
<evidence type="ECO:0000259" key="6">
    <source>
        <dbReference type="Pfam" id="PF05199"/>
    </source>
</evidence>
<evidence type="ECO:0000256" key="2">
    <source>
        <dbReference type="ARBA" id="ARBA00010790"/>
    </source>
</evidence>
<dbReference type="PANTHER" id="PTHR11552:SF147">
    <property type="entry name" value="CHOLINE DEHYDROGENASE, MITOCHONDRIAL"/>
    <property type="match status" value="1"/>
</dbReference>
<sequence length="439" mass="46329">MSSAADVGADVIVVGAGSSGSVVAERLSRDPDRRVLWLEAGPGSPAPSALRLDRLPIGPGSDRVARYRSRQGFDLPRGRGVGGSSVVNGGYFLRWHRSDFTGWSEEIWPMSVIADTYDNLDGGAQGGGSMHVSAFADDEIGGYAKAFESHWETEGLARIAAPWAHVGINRVRSNRDGPLRRSAAHWMVDDGGRRGLRLLTGAAATELVVRGGRVTGVAIGDDVFSADEVIVCAGTLGTAELLIRSPGVQIQSLDVWEHREVLVRFAPAQLPVAKPSALLQSVVHTSDGVELRCYGGDFADFIEGLPATGPAFGAALMRPHRAGSLSWDATSGLQVDLGELDGADTRTLGVWADRLRAMFDSDHFSAYAGKGNAQIDPVLRTSQHAWGTLPMGVATDWAGAVGGVDGLRVIDASILPTAGSSGPHATVMMVATRIMDLIY</sequence>
<evidence type="ECO:0000256" key="1">
    <source>
        <dbReference type="ARBA" id="ARBA00001974"/>
    </source>
</evidence>
<evidence type="ECO:0000256" key="4">
    <source>
        <dbReference type="ARBA" id="ARBA00022827"/>
    </source>
</evidence>
<dbReference type="SUPFAM" id="SSF51905">
    <property type="entry name" value="FAD/NAD(P)-binding domain"/>
    <property type="match status" value="1"/>
</dbReference>
<dbReference type="PIRSF" id="PIRSF000137">
    <property type="entry name" value="Alcohol_oxidase"/>
    <property type="match status" value="1"/>
</dbReference>
<dbReference type="GO" id="GO:0016614">
    <property type="term" value="F:oxidoreductase activity, acting on CH-OH group of donors"/>
    <property type="evidence" value="ECO:0007669"/>
    <property type="project" value="InterPro"/>
</dbReference>
<dbReference type="Gene3D" id="3.50.50.60">
    <property type="entry name" value="FAD/NAD(P)-binding domain"/>
    <property type="match status" value="2"/>
</dbReference>
<dbReference type="Pfam" id="PF00732">
    <property type="entry name" value="GMC_oxred_N"/>
    <property type="match status" value="1"/>
</dbReference>
<evidence type="ECO:0000313" key="7">
    <source>
        <dbReference type="EMBL" id="PHV65557.1"/>
    </source>
</evidence>
<dbReference type="Pfam" id="PF05199">
    <property type="entry name" value="GMC_oxred_C"/>
    <property type="match status" value="1"/>
</dbReference>
<feature type="domain" description="Glucose-methanol-choline oxidoreductase C-terminal" evidence="6">
    <location>
        <begin position="378"/>
        <end position="431"/>
    </location>
</feature>
<evidence type="ECO:0000313" key="8">
    <source>
        <dbReference type="Proteomes" id="UP000225108"/>
    </source>
</evidence>
<protein>
    <submittedName>
        <fullName evidence="7">Mycofactocin system GMC family oxidoreductase MftG</fullName>
    </submittedName>
</protein>
<keyword evidence="3" id="KW-0285">Flavoprotein</keyword>
<dbReference type="Gene3D" id="3.30.410.40">
    <property type="match status" value="1"/>
</dbReference>
<dbReference type="InterPro" id="IPR012132">
    <property type="entry name" value="GMC_OxRdtase"/>
</dbReference>
<dbReference type="InterPro" id="IPR007867">
    <property type="entry name" value="GMC_OxRtase_C"/>
</dbReference>
<dbReference type="AlphaFoldDB" id="A0A2G3PIB7"/>
<dbReference type="Proteomes" id="UP000225108">
    <property type="component" value="Unassembled WGS sequence"/>
</dbReference>
<dbReference type="InterPro" id="IPR036188">
    <property type="entry name" value="FAD/NAD-bd_sf"/>
</dbReference>
<feature type="domain" description="Glucose-methanol-choline oxidoreductase N-terminal" evidence="5">
    <location>
        <begin position="10"/>
        <end position="245"/>
    </location>
</feature>
<organism evidence="7 8">
    <name type="scientific">Williamsia marianensis</name>
    <dbReference type="NCBI Taxonomy" id="85044"/>
    <lineage>
        <taxon>Bacteria</taxon>
        <taxon>Bacillati</taxon>
        <taxon>Actinomycetota</taxon>
        <taxon>Actinomycetes</taxon>
        <taxon>Mycobacteriales</taxon>
        <taxon>Nocardiaceae</taxon>
        <taxon>Williamsia</taxon>
    </lineage>
</organism>
<dbReference type="InterPro" id="IPR030900">
    <property type="entry name" value="GMC_mycofac_OxRdtase"/>
</dbReference>
<dbReference type="NCBIfam" id="TIGR04542">
    <property type="entry name" value="GMC_mycofac_2"/>
    <property type="match status" value="1"/>
</dbReference>
<dbReference type="EMBL" id="PEBD01000010">
    <property type="protein sequence ID" value="PHV65557.1"/>
    <property type="molecule type" value="Genomic_DNA"/>
</dbReference>
<dbReference type="PANTHER" id="PTHR11552">
    <property type="entry name" value="GLUCOSE-METHANOL-CHOLINE GMC OXIDOREDUCTASE"/>
    <property type="match status" value="1"/>
</dbReference>
<proteinExistence type="inferred from homology"/>
<dbReference type="InterPro" id="IPR000172">
    <property type="entry name" value="GMC_OxRdtase_N"/>
</dbReference>